<reference evidence="2 3" key="1">
    <citation type="submission" date="2016-10" db="EMBL/GenBank/DDBJ databases">
        <authorList>
            <person name="de Groot N.N."/>
        </authorList>
    </citation>
    <scope>NUCLEOTIDE SEQUENCE [LARGE SCALE GENOMIC DNA]</scope>
    <source>
        <strain evidence="2 3">DSM 23126</strain>
    </source>
</reference>
<accession>A0A1H2RKY1</accession>
<dbReference type="SMART" id="SM00450">
    <property type="entry name" value="RHOD"/>
    <property type="match status" value="1"/>
</dbReference>
<dbReference type="InterPro" id="IPR036873">
    <property type="entry name" value="Rhodanese-like_dom_sf"/>
</dbReference>
<name>A0A1H2RKY1_9BACI</name>
<dbReference type="AlphaFoldDB" id="A0A1H2RKY1"/>
<dbReference type="SUPFAM" id="SSF52821">
    <property type="entry name" value="Rhodanese/Cell cycle control phosphatase"/>
    <property type="match status" value="1"/>
</dbReference>
<evidence type="ECO:0000313" key="3">
    <source>
        <dbReference type="Proteomes" id="UP000199488"/>
    </source>
</evidence>
<evidence type="ECO:0000259" key="1">
    <source>
        <dbReference type="PROSITE" id="PS50206"/>
    </source>
</evidence>
<keyword evidence="3" id="KW-1185">Reference proteome</keyword>
<dbReference type="EMBL" id="FNNC01000001">
    <property type="protein sequence ID" value="SDW19955.1"/>
    <property type="molecule type" value="Genomic_DNA"/>
</dbReference>
<dbReference type="CDD" id="cd00158">
    <property type="entry name" value="RHOD"/>
    <property type="match status" value="1"/>
</dbReference>
<dbReference type="OrthoDB" id="9800872at2"/>
<sequence>MADEKRIKEVQPKDVQQKFEKENGAFQVIDVREDEELDEGRIPGSVHIPLGTIPDRMDELDPKQSYVTVCRSGKRSAQAAEALQDQGFEVRSMAGGMNEWTGKTE</sequence>
<feature type="domain" description="Rhodanese" evidence="1">
    <location>
        <begin position="22"/>
        <end position="105"/>
    </location>
</feature>
<proteinExistence type="predicted"/>
<organism evidence="2 3">
    <name type="scientific">Marinococcus luteus</name>
    <dbReference type="NCBI Taxonomy" id="1122204"/>
    <lineage>
        <taxon>Bacteria</taxon>
        <taxon>Bacillati</taxon>
        <taxon>Bacillota</taxon>
        <taxon>Bacilli</taxon>
        <taxon>Bacillales</taxon>
        <taxon>Bacillaceae</taxon>
        <taxon>Marinococcus</taxon>
    </lineage>
</organism>
<dbReference type="PROSITE" id="PS50206">
    <property type="entry name" value="RHODANESE_3"/>
    <property type="match status" value="1"/>
</dbReference>
<dbReference type="PANTHER" id="PTHR43031:SF17">
    <property type="entry name" value="SULFURTRANSFERASE YTWF-RELATED"/>
    <property type="match status" value="1"/>
</dbReference>
<dbReference type="Proteomes" id="UP000199488">
    <property type="component" value="Unassembled WGS sequence"/>
</dbReference>
<dbReference type="Gene3D" id="3.40.250.10">
    <property type="entry name" value="Rhodanese-like domain"/>
    <property type="match status" value="1"/>
</dbReference>
<dbReference type="GO" id="GO:0016740">
    <property type="term" value="F:transferase activity"/>
    <property type="evidence" value="ECO:0007669"/>
    <property type="project" value="UniProtKB-KW"/>
</dbReference>
<dbReference type="PANTHER" id="PTHR43031">
    <property type="entry name" value="FAD-DEPENDENT OXIDOREDUCTASE"/>
    <property type="match status" value="1"/>
</dbReference>
<dbReference type="STRING" id="1122204.SAMN05421781_0818"/>
<dbReference type="RefSeq" id="WP_091611483.1">
    <property type="nucleotide sequence ID" value="NZ_FNNC01000001.1"/>
</dbReference>
<evidence type="ECO:0000313" key="2">
    <source>
        <dbReference type="EMBL" id="SDW19955.1"/>
    </source>
</evidence>
<dbReference type="Pfam" id="PF00581">
    <property type="entry name" value="Rhodanese"/>
    <property type="match status" value="1"/>
</dbReference>
<protein>
    <submittedName>
        <fullName evidence="2">Rhodanese-related sulfurtransferase</fullName>
    </submittedName>
</protein>
<gene>
    <name evidence="2" type="ORF">SAMN05421781_0818</name>
</gene>
<dbReference type="InterPro" id="IPR001763">
    <property type="entry name" value="Rhodanese-like_dom"/>
</dbReference>
<dbReference type="InterPro" id="IPR050229">
    <property type="entry name" value="GlpE_sulfurtransferase"/>
</dbReference>
<keyword evidence="2" id="KW-0808">Transferase</keyword>